<keyword evidence="3" id="KW-0479">Metal-binding</keyword>
<dbReference type="CDD" id="cd07729">
    <property type="entry name" value="AHL_lactonase_MBL-fold"/>
    <property type="match status" value="1"/>
</dbReference>
<evidence type="ECO:0000256" key="3">
    <source>
        <dbReference type="ARBA" id="ARBA00022723"/>
    </source>
</evidence>
<dbReference type="PANTHER" id="PTHR42978">
    <property type="entry name" value="QUORUM-QUENCHING LACTONASE YTNP-RELATED-RELATED"/>
    <property type="match status" value="1"/>
</dbReference>
<dbReference type="InterPro" id="IPR001279">
    <property type="entry name" value="Metallo-B-lactamas"/>
</dbReference>
<accession>A0ABX1ADN9</accession>
<evidence type="ECO:0000256" key="5">
    <source>
        <dbReference type="ARBA" id="ARBA00022833"/>
    </source>
</evidence>
<evidence type="ECO:0000313" key="7">
    <source>
        <dbReference type="EMBL" id="NJP53382.1"/>
    </source>
</evidence>
<dbReference type="Pfam" id="PF00753">
    <property type="entry name" value="Lactamase_B"/>
    <property type="match status" value="1"/>
</dbReference>
<dbReference type="Proteomes" id="UP000730591">
    <property type="component" value="Unassembled WGS sequence"/>
</dbReference>
<dbReference type="Gene3D" id="3.60.15.10">
    <property type="entry name" value="Ribonuclease Z/Hydroxyacylglutathione hydrolase-like"/>
    <property type="match status" value="1"/>
</dbReference>
<keyword evidence="8" id="KW-1185">Reference proteome</keyword>
<feature type="domain" description="Metallo-beta-lactamase" evidence="6">
    <location>
        <begin position="33"/>
        <end position="247"/>
    </location>
</feature>
<protein>
    <submittedName>
        <fullName evidence="7">N-acyl homoserine lactonase family protein</fullName>
    </submittedName>
</protein>
<comment type="caution">
    <text evidence="7">The sequence shown here is derived from an EMBL/GenBank/DDBJ whole genome shotgun (WGS) entry which is preliminary data.</text>
</comment>
<dbReference type="SUPFAM" id="SSF56281">
    <property type="entry name" value="Metallo-hydrolase/oxidoreductase"/>
    <property type="match status" value="1"/>
</dbReference>
<evidence type="ECO:0000259" key="6">
    <source>
        <dbReference type="SMART" id="SM00849"/>
    </source>
</evidence>
<dbReference type="EMBL" id="JAATEM010000037">
    <property type="protein sequence ID" value="NJP53382.1"/>
    <property type="molecule type" value="Genomic_DNA"/>
</dbReference>
<evidence type="ECO:0000256" key="1">
    <source>
        <dbReference type="ARBA" id="ARBA00001947"/>
    </source>
</evidence>
<organism evidence="7 8">
    <name type="scientific">Streptomyces composti</name>
    <dbReference type="NCBI Taxonomy" id="2720025"/>
    <lineage>
        <taxon>Bacteria</taxon>
        <taxon>Bacillati</taxon>
        <taxon>Actinomycetota</taxon>
        <taxon>Actinomycetes</taxon>
        <taxon>Kitasatosporales</taxon>
        <taxon>Streptomycetaceae</taxon>
        <taxon>Streptomyces</taxon>
    </lineage>
</organism>
<sequence>MPARLRLTTVDAGPFTMSKADLMYGAEGTVTVPSTVVVIEHPGHGLVLFDTGINHHVADPEAAEAYWGPGLREAYGAQGFTREHAIDAQLRRLGHRPEDVRYVIYSHLHLDHAGGMAHFPDAVHVVQHDELRHAWWPDRWTARGYAFRDYRDCRDFDFLELDGDIDLFLDGSVTVLRTAGHTPGHQGIVLDLENQGRVGFLGDAGHLWEGVEQDVPQLSDWNVQRKLLSYGRLRQLRRAGVRVFLSHDPEDFAALPHDGDVWD</sequence>
<proteinExistence type="inferred from homology"/>
<name>A0ABX1ADN9_9ACTN</name>
<reference evidence="7 8" key="1">
    <citation type="submission" date="2020-03" db="EMBL/GenBank/DDBJ databases">
        <title>WGS of actinomycetes isolated from Thailand.</title>
        <authorList>
            <person name="Thawai C."/>
        </authorList>
    </citation>
    <scope>NUCLEOTIDE SEQUENCE [LARGE SCALE GENOMIC DNA]</scope>
    <source>
        <strain evidence="7 8">SBST2-5</strain>
    </source>
</reference>
<dbReference type="InterPro" id="IPR051013">
    <property type="entry name" value="MBL_superfamily_lactonases"/>
</dbReference>
<comment type="similarity">
    <text evidence="2">Belongs to the metallo-beta-lactamase superfamily.</text>
</comment>
<evidence type="ECO:0000313" key="8">
    <source>
        <dbReference type="Proteomes" id="UP000730591"/>
    </source>
</evidence>
<dbReference type="RefSeq" id="WP_167998217.1">
    <property type="nucleotide sequence ID" value="NZ_JAATEM010000037.1"/>
</dbReference>
<dbReference type="PANTHER" id="PTHR42978:SF2">
    <property type="entry name" value="102 KBASES UNSTABLE REGION: FROM 1 TO 119443"/>
    <property type="match status" value="1"/>
</dbReference>
<keyword evidence="5" id="KW-0862">Zinc</keyword>
<evidence type="ECO:0000256" key="4">
    <source>
        <dbReference type="ARBA" id="ARBA00022801"/>
    </source>
</evidence>
<comment type="cofactor">
    <cofactor evidence="1">
        <name>Zn(2+)</name>
        <dbReference type="ChEBI" id="CHEBI:29105"/>
    </cofactor>
</comment>
<dbReference type="SMART" id="SM00849">
    <property type="entry name" value="Lactamase_B"/>
    <property type="match status" value="1"/>
</dbReference>
<gene>
    <name evidence="7" type="ORF">HCJ93_25785</name>
</gene>
<keyword evidence="4" id="KW-0378">Hydrolase</keyword>
<evidence type="ECO:0000256" key="2">
    <source>
        <dbReference type="ARBA" id="ARBA00007749"/>
    </source>
</evidence>
<dbReference type="InterPro" id="IPR036866">
    <property type="entry name" value="RibonucZ/Hydroxyglut_hydro"/>
</dbReference>